<feature type="transmembrane region" description="Helical" evidence="1">
    <location>
        <begin position="105"/>
        <end position="124"/>
    </location>
</feature>
<accession>A0A1F6BU38</accession>
<feature type="transmembrane region" description="Helical" evidence="1">
    <location>
        <begin position="289"/>
        <end position="309"/>
    </location>
</feature>
<protein>
    <submittedName>
        <fullName evidence="2">Uncharacterized protein</fullName>
    </submittedName>
</protein>
<keyword evidence="1" id="KW-0472">Membrane</keyword>
<dbReference type="EMBL" id="MFKG01000026">
    <property type="protein sequence ID" value="OGG40057.1"/>
    <property type="molecule type" value="Genomic_DNA"/>
</dbReference>
<feature type="transmembrane region" description="Helical" evidence="1">
    <location>
        <begin position="78"/>
        <end position="96"/>
    </location>
</feature>
<evidence type="ECO:0000313" key="3">
    <source>
        <dbReference type="Proteomes" id="UP000179368"/>
    </source>
</evidence>
<comment type="caution">
    <text evidence="2">The sequence shown here is derived from an EMBL/GenBank/DDBJ whole genome shotgun (WGS) entry which is preliminary data.</text>
</comment>
<feature type="transmembrane region" description="Helical" evidence="1">
    <location>
        <begin position="53"/>
        <end position="72"/>
    </location>
</feature>
<feature type="transmembrane region" description="Helical" evidence="1">
    <location>
        <begin position="20"/>
        <end position="41"/>
    </location>
</feature>
<gene>
    <name evidence="2" type="ORF">A2116_00200</name>
</gene>
<dbReference type="AlphaFoldDB" id="A0A1F6BU38"/>
<feature type="transmembrane region" description="Helical" evidence="1">
    <location>
        <begin position="315"/>
        <end position="334"/>
    </location>
</feature>
<evidence type="ECO:0000313" key="2">
    <source>
        <dbReference type="EMBL" id="OGG40057.1"/>
    </source>
</evidence>
<keyword evidence="1" id="KW-1133">Transmembrane helix</keyword>
<proteinExistence type="predicted"/>
<sequence length="345" mass="38587">MSPNPTVIRQSEESEEDRSFWKVLILAVLGAGSVFLSFFLFDKFLAEGNLVRLLGSILFACVFLSFFVLQVFFTKSRIRIAVLSLIQVLAPLLFFFERIFPSPSIPLLVGIVVFFIFLLAAAGRGRQDIAGSLTIRFFQVAKGIMSRAVAGLLIAFSFQFYLTYFVWGGANESFSRQLVNQTLTASEPIVKIVIAEVSFDDTVDEFFLDIAEKQLRKIKIGSGGEEAAIDFDRLLPAEQEKITGEISLALHTQAEKIFGPLNADGKMNAEIFRIIKDYVDGIPPATKSVFSVVLAVLFFFSARGIAFLLYWLPELIAFLMFKLFMVTGFAYVGLESRSREFIMLS</sequence>
<dbReference type="Proteomes" id="UP000179368">
    <property type="component" value="Unassembled WGS sequence"/>
</dbReference>
<feature type="transmembrane region" description="Helical" evidence="1">
    <location>
        <begin position="144"/>
        <end position="167"/>
    </location>
</feature>
<keyword evidence="1" id="KW-0812">Transmembrane</keyword>
<evidence type="ECO:0000256" key="1">
    <source>
        <dbReference type="SAM" id="Phobius"/>
    </source>
</evidence>
<reference evidence="2 3" key="1">
    <citation type="journal article" date="2016" name="Nat. Commun.">
        <title>Thousands of microbial genomes shed light on interconnected biogeochemical processes in an aquifer system.</title>
        <authorList>
            <person name="Anantharaman K."/>
            <person name="Brown C.T."/>
            <person name="Hug L.A."/>
            <person name="Sharon I."/>
            <person name="Castelle C.J."/>
            <person name="Probst A.J."/>
            <person name="Thomas B.C."/>
            <person name="Singh A."/>
            <person name="Wilkins M.J."/>
            <person name="Karaoz U."/>
            <person name="Brodie E.L."/>
            <person name="Williams K.H."/>
            <person name="Hubbard S.S."/>
            <person name="Banfield J.F."/>
        </authorList>
    </citation>
    <scope>NUCLEOTIDE SEQUENCE [LARGE SCALE GENOMIC DNA]</scope>
</reference>
<organism evidence="2 3">
    <name type="scientific">Candidatus Jorgensenbacteria bacterium GWA1_49_17</name>
    <dbReference type="NCBI Taxonomy" id="1798467"/>
    <lineage>
        <taxon>Bacteria</taxon>
        <taxon>Candidatus Joergenseniibacteriota</taxon>
    </lineage>
</organism>
<name>A0A1F6BU38_9BACT</name>